<evidence type="ECO:0000313" key="2">
    <source>
        <dbReference type="Proteomes" id="UP000059113"/>
    </source>
</evidence>
<sequence length="64" mass="6954">MFCALSIEQQAGGFLAAGNLEFAPRLAQARIDGVNRKTKLACHRLCIMTLQDQPQGTFSLSVSE</sequence>
<dbReference type="Proteomes" id="UP000059113">
    <property type="component" value="Chromosome"/>
</dbReference>
<reference evidence="1 2" key="1">
    <citation type="journal article" date="2015" name="Int. J. Syst. Evol. Microbiol.">
        <title>Erythrobacter atlanticus sp. nov., a bacterium from ocean sediment able to degrade polycyclic aromatic hydrocarbons.</title>
        <authorList>
            <person name="Zhuang L."/>
            <person name="Liu Y."/>
            <person name="Wang L."/>
            <person name="Wang W."/>
            <person name="Shao Z."/>
        </authorList>
    </citation>
    <scope>NUCLEOTIDE SEQUENCE [LARGE SCALE GENOMIC DNA]</scope>
    <source>
        <strain evidence="2">s21-N3</strain>
    </source>
</reference>
<dbReference type="KEGG" id="ery:CP97_03020"/>
<name>A0A0H4VDS5_9SPHN</name>
<dbReference type="EMBL" id="CP011310">
    <property type="protein sequence ID" value="AKQ41234.2"/>
    <property type="molecule type" value="Genomic_DNA"/>
</dbReference>
<keyword evidence="2" id="KW-1185">Reference proteome</keyword>
<organism evidence="1 2">
    <name type="scientific">Aurantiacibacter atlanticus</name>
    <dbReference type="NCBI Taxonomy" id="1648404"/>
    <lineage>
        <taxon>Bacteria</taxon>
        <taxon>Pseudomonadati</taxon>
        <taxon>Pseudomonadota</taxon>
        <taxon>Alphaproteobacteria</taxon>
        <taxon>Sphingomonadales</taxon>
        <taxon>Erythrobacteraceae</taxon>
        <taxon>Aurantiacibacter</taxon>
    </lineage>
</organism>
<protein>
    <submittedName>
        <fullName evidence="1">Uncharacterized protein</fullName>
    </submittedName>
</protein>
<dbReference type="AlphaFoldDB" id="A0A0H4VDS5"/>
<accession>A0A0H4VDS5</accession>
<evidence type="ECO:0000313" key="1">
    <source>
        <dbReference type="EMBL" id="AKQ41234.2"/>
    </source>
</evidence>
<gene>
    <name evidence="1" type="ORF">CP97_03020</name>
</gene>
<reference evidence="2" key="2">
    <citation type="submission" date="2015-04" db="EMBL/GenBank/DDBJ databases">
        <title>The complete genome sequence of Erythrobacter sp. s21-N3.</title>
        <authorList>
            <person name="Zhuang L."/>
            <person name="Liu Y."/>
            <person name="Shao Z."/>
        </authorList>
    </citation>
    <scope>NUCLEOTIDE SEQUENCE [LARGE SCALE GENOMIC DNA]</scope>
    <source>
        <strain evidence="2">s21-N3</strain>
    </source>
</reference>
<proteinExistence type="predicted"/>